<dbReference type="OrthoDB" id="9805134at2"/>
<evidence type="ECO:0000313" key="6">
    <source>
        <dbReference type="EMBL" id="PWW01467.1"/>
    </source>
</evidence>
<evidence type="ECO:0000313" key="7">
    <source>
        <dbReference type="Proteomes" id="UP000246352"/>
    </source>
</evidence>
<name>A0A317PL35_9HYPH</name>
<keyword evidence="7" id="KW-1185">Reference proteome</keyword>
<organism evidence="6 7">
    <name type="scientific">Hoeflea marina</name>
    <dbReference type="NCBI Taxonomy" id="274592"/>
    <lineage>
        <taxon>Bacteria</taxon>
        <taxon>Pseudomonadati</taxon>
        <taxon>Pseudomonadota</taxon>
        <taxon>Alphaproteobacteria</taxon>
        <taxon>Hyphomicrobiales</taxon>
        <taxon>Rhizobiaceae</taxon>
        <taxon>Hoeflea</taxon>
    </lineage>
</organism>
<evidence type="ECO:0000259" key="5">
    <source>
        <dbReference type="PROSITE" id="PS50977"/>
    </source>
</evidence>
<dbReference type="Proteomes" id="UP000246352">
    <property type="component" value="Unassembled WGS sequence"/>
</dbReference>
<dbReference type="PROSITE" id="PS50977">
    <property type="entry name" value="HTH_TETR_2"/>
    <property type="match status" value="1"/>
</dbReference>
<dbReference type="AlphaFoldDB" id="A0A317PL35"/>
<dbReference type="InterPro" id="IPR009057">
    <property type="entry name" value="Homeodomain-like_sf"/>
</dbReference>
<dbReference type="InterPro" id="IPR001647">
    <property type="entry name" value="HTH_TetR"/>
</dbReference>
<evidence type="ECO:0000256" key="3">
    <source>
        <dbReference type="ARBA" id="ARBA00023163"/>
    </source>
</evidence>
<dbReference type="PANTHER" id="PTHR47506:SF1">
    <property type="entry name" value="HTH-TYPE TRANSCRIPTIONAL REGULATOR YJDC"/>
    <property type="match status" value="1"/>
</dbReference>
<keyword evidence="1" id="KW-0805">Transcription regulation</keyword>
<proteinExistence type="predicted"/>
<accession>A0A317PL35</accession>
<dbReference type="EMBL" id="QGTR01000002">
    <property type="protein sequence ID" value="PWW01467.1"/>
    <property type="molecule type" value="Genomic_DNA"/>
</dbReference>
<sequence>MTTRRRTQDERSAETKRLLHEATIDSLLEVGYANTGTQHIVKRAGVSRGAQTHHYPGKQDLIVAATETMFEGFANDIEKLATGLRDGEYDLGQFIDRLWAEMISGTWFYASLEIIVAARGDQGLRQRLAPLILNLHSRFETAWDATFIAKEPEKLSSRVAMNLVMNVLRGMAVQAVLRRETPYYEEMLQAIKAILHSHVTPITESPG</sequence>
<dbReference type="GO" id="GO:0003677">
    <property type="term" value="F:DNA binding"/>
    <property type="evidence" value="ECO:0007669"/>
    <property type="project" value="UniProtKB-UniRule"/>
</dbReference>
<keyword evidence="2 4" id="KW-0238">DNA-binding</keyword>
<comment type="caution">
    <text evidence="6">The sequence shown here is derived from an EMBL/GenBank/DDBJ whole genome shotgun (WGS) entry which is preliminary data.</text>
</comment>
<gene>
    <name evidence="6" type="ORF">DFR52_102129</name>
</gene>
<evidence type="ECO:0000256" key="2">
    <source>
        <dbReference type="ARBA" id="ARBA00023125"/>
    </source>
</evidence>
<reference evidence="6 7" key="1">
    <citation type="submission" date="2018-05" db="EMBL/GenBank/DDBJ databases">
        <title>Genomic Encyclopedia of Type Strains, Phase IV (KMG-IV): sequencing the most valuable type-strain genomes for metagenomic binning, comparative biology and taxonomic classification.</title>
        <authorList>
            <person name="Goeker M."/>
        </authorList>
    </citation>
    <scope>NUCLEOTIDE SEQUENCE [LARGE SCALE GENOMIC DNA]</scope>
    <source>
        <strain evidence="6 7">DSM 16791</strain>
    </source>
</reference>
<dbReference type="SUPFAM" id="SSF46689">
    <property type="entry name" value="Homeodomain-like"/>
    <property type="match status" value="1"/>
</dbReference>
<protein>
    <submittedName>
        <fullName evidence="6">TetR family transcriptional regulator</fullName>
    </submittedName>
</protein>
<evidence type="ECO:0000256" key="4">
    <source>
        <dbReference type="PROSITE-ProRule" id="PRU00335"/>
    </source>
</evidence>
<dbReference type="Pfam" id="PF00440">
    <property type="entry name" value="TetR_N"/>
    <property type="match status" value="1"/>
</dbReference>
<dbReference type="Gene3D" id="1.10.357.10">
    <property type="entry name" value="Tetracycline Repressor, domain 2"/>
    <property type="match status" value="1"/>
</dbReference>
<dbReference type="PANTHER" id="PTHR47506">
    <property type="entry name" value="TRANSCRIPTIONAL REGULATORY PROTEIN"/>
    <property type="match status" value="1"/>
</dbReference>
<evidence type="ECO:0000256" key="1">
    <source>
        <dbReference type="ARBA" id="ARBA00023015"/>
    </source>
</evidence>
<feature type="DNA-binding region" description="H-T-H motif" evidence="4">
    <location>
        <begin position="36"/>
        <end position="55"/>
    </location>
</feature>
<keyword evidence="3" id="KW-0804">Transcription</keyword>
<feature type="domain" description="HTH tetR-type" evidence="5">
    <location>
        <begin position="13"/>
        <end position="73"/>
    </location>
</feature>